<dbReference type="InterPro" id="IPR006771">
    <property type="entry name" value="CetA-like"/>
</dbReference>
<dbReference type="AlphaFoldDB" id="A0A4Z1PKD3"/>
<dbReference type="Pfam" id="PF04681">
    <property type="entry name" value="Bys1"/>
    <property type="match status" value="1"/>
</dbReference>
<dbReference type="InterPro" id="IPR037176">
    <property type="entry name" value="Osmotin/thaumatin-like_sf"/>
</dbReference>
<dbReference type="EMBL" id="SNSC02000002">
    <property type="protein sequence ID" value="TID26446.1"/>
    <property type="molecule type" value="Genomic_DNA"/>
</dbReference>
<dbReference type="Proteomes" id="UP000298493">
    <property type="component" value="Unassembled WGS sequence"/>
</dbReference>
<reference evidence="2 3" key="1">
    <citation type="submission" date="2019-04" db="EMBL/GenBank/DDBJ databases">
        <title>High contiguity whole genome sequence and gene annotation resource for two Venturia nashicola isolates.</title>
        <authorList>
            <person name="Prokchorchik M."/>
            <person name="Won K."/>
            <person name="Lee Y."/>
            <person name="Choi E.D."/>
            <person name="Segonzac C."/>
            <person name="Sohn K.H."/>
        </authorList>
    </citation>
    <scope>NUCLEOTIDE SEQUENCE [LARGE SCALE GENOMIC DNA]</scope>
    <source>
        <strain evidence="2 3">PRI2</strain>
    </source>
</reference>
<protein>
    <submittedName>
        <fullName evidence="2">40S ribosomal protein</fullName>
    </submittedName>
</protein>
<accession>A0A4Z1PKD3</accession>
<keyword evidence="2" id="KW-0689">Ribosomal protein</keyword>
<keyword evidence="2" id="KW-0687">Ribonucleoprotein</keyword>
<gene>
    <name evidence="2" type="ORF">E6O75_ATG00939</name>
</gene>
<name>A0A4Z1PKD3_9PEZI</name>
<feature type="signal peptide" evidence="1">
    <location>
        <begin position="1"/>
        <end position="16"/>
    </location>
</feature>
<comment type="caution">
    <text evidence="2">The sequence shown here is derived from an EMBL/GenBank/DDBJ whole genome shotgun (WGS) entry which is preliminary data.</text>
</comment>
<dbReference type="GO" id="GO:0005840">
    <property type="term" value="C:ribosome"/>
    <property type="evidence" value="ECO:0007669"/>
    <property type="project" value="UniProtKB-KW"/>
</dbReference>
<sequence>MQFLSILGFLAATSMAAQVTIHNKCSTAVWLKPDSAGATGTPIAIPTRAAWITDLKGTGNAFKLASSPESLNKPVQFDYSVSPDGFTYYDITDGVGLPFPLMAHGDGGCPQVQCPAAPDFPCKATKSCPNDKNMHVYACF</sequence>
<feature type="chain" id="PRO_5021227932" evidence="1">
    <location>
        <begin position="17"/>
        <end position="140"/>
    </location>
</feature>
<dbReference type="SUPFAM" id="SSF49870">
    <property type="entry name" value="Osmotin, thaumatin-like protein"/>
    <property type="match status" value="1"/>
</dbReference>
<evidence type="ECO:0000313" key="2">
    <source>
        <dbReference type="EMBL" id="TID26446.1"/>
    </source>
</evidence>
<proteinExistence type="predicted"/>
<evidence type="ECO:0000313" key="3">
    <source>
        <dbReference type="Proteomes" id="UP000298493"/>
    </source>
</evidence>
<keyword evidence="3" id="KW-1185">Reference proteome</keyword>
<evidence type="ECO:0000256" key="1">
    <source>
        <dbReference type="SAM" id="SignalP"/>
    </source>
</evidence>
<keyword evidence="1" id="KW-0732">Signal</keyword>
<organism evidence="2 3">
    <name type="scientific">Venturia nashicola</name>
    <dbReference type="NCBI Taxonomy" id="86259"/>
    <lineage>
        <taxon>Eukaryota</taxon>
        <taxon>Fungi</taxon>
        <taxon>Dikarya</taxon>
        <taxon>Ascomycota</taxon>
        <taxon>Pezizomycotina</taxon>
        <taxon>Dothideomycetes</taxon>
        <taxon>Pleosporomycetidae</taxon>
        <taxon>Venturiales</taxon>
        <taxon>Venturiaceae</taxon>
        <taxon>Venturia</taxon>
    </lineage>
</organism>